<feature type="transmembrane region" description="Helical" evidence="1">
    <location>
        <begin position="19"/>
        <end position="40"/>
    </location>
</feature>
<dbReference type="AlphaFoldDB" id="A0A9N9SAI9"/>
<organism evidence="2 3">
    <name type="scientific">Chironomus riparius</name>
    <dbReference type="NCBI Taxonomy" id="315576"/>
    <lineage>
        <taxon>Eukaryota</taxon>
        <taxon>Metazoa</taxon>
        <taxon>Ecdysozoa</taxon>
        <taxon>Arthropoda</taxon>
        <taxon>Hexapoda</taxon>
        <taxon>Insecta</taxon>
        <taxon>Pterygota</taxon>
        <taxon>Neoptera</taxon>
        <taxon>Endopterygota</taxon>
        <taxon>Diptera</taxon>
        <taxon>Nematocera</taxon>
        <taxon>Chironomoidea</taxon>
        <taxon>Chironomidae</taxon>
        <taxon>Chironominae</taxon>
        <taxon>Chironomus</taxon>
    </lineage>
</organism>
<keyword evidence="3" id="KW-1185">Reference proteome</keyword>
<feature type="transmembrane region" description="Helical" evidence="1">
    <location>
        <begin position="87"/>
        <end position="105"/>
    </location>
</feature>
<accession>A0A9N9SAI9</accession>
<evidence type="ECO:0000313" key="2">
    <source>
        <dbReference type="EMBL" id="CAG9812109.1"/>
    </source>
</evidence>
<name>A0A9N9SAI9_9DIPT</name>
<evidence type="ECO:0000313" key="3">
    <source>
        <dbReference type="Proteomes" id="UP001153620"/>
    </source>
</evidence>
<keyword evidence="1" id="KW-0812">Transmembrane</keyword>
<evidence type="ECO:0000256" key="1">
    <source>
        <dbReference type="SAM" id="Phobius"/>
    </source>
</evidence>
<dbReference type="EMBL" id="OU895880">
    <property type="protein sequence ID" value="CAG9812109.1"/>
    <property type="molecule type" value="Genomic_DNA"/>
</dbReference>
<gene>
    <name evidence="2" type="ORF">CHIRRI_LOCUS14914</name>
</gene>
<protein>
    <submittedName>
        <fullName evidence="2">Uncharacterized protein</fullName>
    </submittedName>
</protein>
<sequence length="189" mass="21630">MGNIEEYCNAEAMQSIGTILSIFGMMAMVFNISTFIVLIIGSRSEIISITLVLYELVSLPIYFIIIGFYITFYCLQRIKDLEKFFKYFKIFAILNIICALIDGILNCTTTIVIAAYFFIYAVFAIFSFIVGIISKEAIIKGRQENMEQLENDQGKTTIICGQDSLPRFDMPILVNRAEFRDEHEELQSK</sequence>
<proteinExistence type="predicted"/>
<keyword evidence="1" id="KW-1133">Transmembrane helix</keyword>
<keyword evidence="1" id="KW-0472">Membrane</keyword>
<reference evidence="2" key="2">
    <citation type="submission" date="2022-10" db="EMBL/GenBank/DDBJ databases">
        <authorList>
            <consortium name="ENA_rothamsted_submissions"/>
            <consortium name="culmorum"/>
            <person name="King R."/>
        </authorList>
    </citation>
    <scope>NUCLEOTIDE SEQUENCE</scope>
</reference>
<dbReference type="Proteomes" id="UP001153620">
    <property type="component" value="Chromosome 4"/>
</dbReference>
<feature type="transmembrane region" description="Helical" evidence="1">
    <location>
        <begin position="111"/>
        <end position="133"/>
    </location>
</feature>
<reference evidence="2" key="1">
    <citation type="submission" date="2022-01" db="EMBL/GenBank/DDBJ databases">
        <authorList>
            <person name="King R."/>
        </authorList>
    </citation>
    <scope>NUCLEOTIDE SEQUENCE</scope>
</reference>
<feature type="transmembrane region" description="Helical" evidence="1">
    <location>
        <begin position="46"/>
        <end position="75"/>
    </location>
</feature>